<dbReference type="InterPro" id="IPR020945">
    <property type="entry name" value="DMSO/NO3_reduct_chaperone"/>
</dbReference>
<reference evidence="2 3" key="1">
    <citation type="journal article" date="2018" name="Aquat. Microb. Ecol.">
        <title>Gammaproteobacterial methanotrophs dominate.</title>
        <authorList>
            <person name="Rissanen A.J."/>
            <person name="Saarenheimo J."/>
            <person name="Tiirola M."/>
            <person name="Peura S."/>
            <person name="Aalto S.L."/>
            <person name="Karvinen A."/>
            <person name="Nykanen H."/>
        </authorList>
    </citation>
    <scope>NUCLEOTIDE SEQUENCE [LARGE SCALE GENOMIC DNA]</scope>
    <source>
        <strain evidence="2">AMbin10</strain>
    </source>
</reference>
<keyword evidence="1" id="KW-0143">Chaperone</keyword>
<dbReference type="InterPro" id="IPR036411">
    <property type="entry name" value="TorD-like_sf"/>
</dbReference>
<evidence type="ECO:0000313" key="3">
    <source>
        <dbReference type="Proteomes" id="UP000249396"/>
    </source>
</evidence>
<accession>A0A2W4T5U1</accession>
<evidence type="ECO:0008006" key="4">
    <source>
        <dbReference type="Google" id="ProtNLM"/>
    </source>
</evidence>
<sequence length="120" mass="13955">MMHCSTKMQKGWSPVHLNYLESLPSFKYLGLLRVELAGLGIERNAEVLEDHAGFLCEIMCLLIEAEDPRQIGFFSRHLKSWLPLFFHDLRQMPAADFYRPVGLLGEAFIEVERILLRETY</sequence>
<evidence type="ECO:0000313" key="2">
    <source>
        <dbReference type="EMBL" id="PZN78137.1"/>
    </source>
</evidence>
<evidence type="ECO:0000256" key="1">
    <source>
        <dbReference type="ARBA" id="ARBA00023186"/>
    </source>
</evidence>
<dbReference type="Proteomes" id="UP000249396">
    <property type="component" value="Unassembled WGS sequence"/>
</dbReference>
<dbReference type="EMBL" id="QJPH01000324">
    <property type="protein sequence ID" value="PZN78137.1"/>
    <property type="molecule type" value="Genomic_DNA"/>
</dbReference>
<dbReference type="SUPFAM" id="SSF89155">
    <property type="entry name" value="TorD-like"/>
    <property type="match status" value="1"/>
</dbReference>
<comment type="caution">
    <text evidence="2">The sequence shown here is derived from an EMBL/GenBank/DDBJ whole genome shotgun (WGS) entry which is preliminary data.</text>
</comment>
<organism evidence="2 3">
    <name type="scientific">Candidatus Methylumidiphilus alinenensis</name>
    <dbReference type="NCBI Taxonomy" id="2202197"/>
    <lineage>
        <taxon>Bacteria</taxon>
        <taxon>Pseudomonadati</taxon>
        <taxon>Pseudomonadota</taxon>
        <taxon>Gammaproteobacteria</taxon>
        <taxon>Methylococcales</taxon>
        <taxon>Candidatus Methylumidiphilus</taxon>
    </lineage>
</organism>
<dbReference type="InterPro" id="IPR050289">
    <property type="entry name" value="TorD/DmsD_chaperones"/>
</dbReference>
<dbReference type="PANTHER" id="PTHR34227:SF1">
    <property type="entry name" value="DIMETHYL SULFOXIDE REDUCTASE CHAPERONE-RELATED"/>
    <property type="match status" value="1"/>
</dbReference>
<name>A0A2W4T5U1_9GAMM</name>
<gene>
    <name evidence="2" type="ORF">DM484_13440</name>
</gene>
<dbReference type="AlphaFoldDB" id="A0A2W4T5U1"/>
<dbReference type="PANTHER" id="PTHR34227">
    <property type="entry name" value="CHAPERONE PROTEIN YCDY"/>
    <property type="match status" value="1"/>
</dbReference>
<dbReference type="Pfam" id="PF02613">
    <property type="entry name" value="Nitrate_red_del"/>
    <property type="match status" value="1"/>
</dbReference>
<protein>
    <recommendedName>
        <fullName evidence="4">Dehydrogenase</fullName>
    </recommendedName>
</protein>
<proteinExistence type="predicted"/>
<dbReference type="Gene3D" id="1.10.3480.10">
    <property type="entry name" value="TorD-like"/>
    <property type="match status" value="1"/>
</dbReference>